<evidence type="ECO:0008006" key="3">
    <source>
        <dbReference type="Google" id="ProtNLM"/>
    </source>
</evidence>
<gene>
    <name evidence="1" type="ORF">GCM10008905_00780</name>
</gene>
<evidence type="ECO:0000313" key="2">
    <source>
        <dbReference type="Proteomes" id="UP001500339"/>
    </source>
</evidence>
<accession>A0ABP3TRA4</accession>
<dbReference type="RefSeq" id="WP_343765251.1">
    <property type="nucleotide sequence ID" value="NZ_BAAACF010000001.1"/>
</dbReference>
<comment type="caution">
    <text evidence="1">The sequence shown here is derived from an EMBL/GenBank/DDBJ whole genome shotgun (WGS) entry which is preliminary data.</text>
</comment>
<dbReference type="Proteomes" id="UP001500339">
    <property type="component" value="Unassembled WGS sequence"/>
</dbReference>
<evidence type="ECO:0000313" key="1">
    <source>
        <dbReference type="EMBL" id="GAA0716399.1"/>
    </source>
</evidence>
<keyword evidence="2" id="KW-1185">Reference proteome</keyword>
<sequence length="106" mass="12661">MYNVDYVYYEPEEYNCIFINDDFIEEIIHNYLEDFKNMETYAHSTNDSGWGLNYCGVTLILPKYLQKFSDIITSANNQYKSQELELLINMISEAMRENKFLIHYGI</sequence>
<reference evidence="2" key="1">
    <citation type="journal article" date="2019" name="Int. J. Syst. Evol. Microbiol.">
        <title>The Global Catalogue of Microorganisms (GCM) 10K type strain sequencing project: providing services to taxonomists for standard genome sequencing and annotation.</title>
        <authorList>
            <consortium name="The Broad Institute Genomics Platform"/>
            <consortium name="The Broad Institute Genome Sequencing Center for Infectious Disease"/>
            <person name="Wu L."/>
            <person name="Ma J."/>
        </authorList>
    </citation>
    <scope>NUCLEOTIDE SEQUENCE [LARGE SCALE GENOMIC DNA]</scope>
    <source>
        <strain evidence="2">JCM 1405</strain>
    </source>
</reference>
<proteinExistence type="predicted"/>
<organism evidence="1 2">
    <name type="scientific">Clostridium malenominatum</name>
    <dbReference type="NCBI Taxonomy" id="1539"/>
    <lineage>
        <taxon>Bacteria</taxon>
        <taxon>Bacillati</taxon>
        <taxon>Bacillota</taxon>
        <taxon>Clostridia</taxon>
        <taxon>Eubacteriales</taxon>
        <taxon>Clostridiaceae</taxon>
        <taxon>Clostridium</taxon>
    </lineage>
</organism>
<name>A0ABP3TRA4_9CLOT</name>
<protein>
    <recommendedName>
        <fullName evidence="3">Short-chain dehydrogenase</fullName>
    </recommendedName>
</protein>
<dbReference type="EMBL" id="BAAACF010000001">
    <property type="protein sequence ID" value="GAA0716399.1"/>
    <property type="molecule type" value="Genomic_DNA"/>
</dbReference>